<dbReference type="AlphaFoldDB" id="A0A9X2JDZ4"/>
<accession>A0A9X2JDZ4</accession>
<comment type="caution">
    <text evidence="3">The sequence shown here is derived from an EMBL/GenBank/DDBJ whole genome shotgun (WGS) entry which is preliminary data.</text>
</comment>
<name>A0A9X2JDZ4_9SPHI</name>
<keyword evidence="1" id="KW-0732">Signal</keyword>
<organism evidence="3 4">
    <name type="scientific">Solitalea agri</name>
    <dbReference type="NCBI Taxonomy" id="2953739"/>
    <lineage>
        <taxon>Bacteria</taxon>
        <taxon>Pseudomonadati</taxon>
        <taxon>Bacteroidota</taxon>
        <taxon>Sphingobacteriia</taxon>
        <taxon>Sphingobacteriales</taxon>
        <taxon>Sphingobacteriaceae</taxon>
        <taxon>Solitalea</taxon>
    </lineage>
</organism>
<feature type="chain" id="PRO_5040973819" evidence="1">
    <location>
        <begin position="20"/>
        <end position="198"/>
    </location>
</feature>
<reference evidence="3" key="1">
    <citation type="submission" date="2022-06" db="EMBL/GenBank/DDBJ databases">
        <title>Solitalea sp. MAHUQ-68 isolated from rhizospheric soil.</title>
        <authorList>
            <person name="Huq M.A."/>
        </authorList>
    </citation>
    <scope>NUCLEOTIDE SEQUENCE</scope>
    <source>
        <strain evidence="3">MAHUQ-68</strain>
    </source>
</reference>
<evidence type="ECO:0000313" key="3">
    <source>
        <dbReference type="EMBL" id="MCO4293410.1"/>
    </source>
</evidence>
<dbReference type="RefSeq" id="WP_252588050.1">
    <property type="nucleotide sequence ID" value="NZ_JAMWYS010000036.1"/>
</dbReference>
<dbReference type="Pfam" id="PF13568">
    <property type="entry name" value="OMP_b-brl_2"/>
    <property type="match status" value="1"/>
</dbReference>
<dbReference type="Proteomes" id="UP001155182">
    <property type="component" value="Unassembled WGS sequence"/>
</dbReference>
<feature type="domain" description="Outer membrane protein beta-barrel" evidence="2">
    <location>
        <begin position="18"/>
        <end position="178"/>
    </location>
</feature>
<proteinExistence type="predicted"/>
<evidence type="ECO:0000256" key="1">
    <source>
        <dbReference type="SAM" id="SignalP"/>
    </source>
</evidence>
<gene>
    <name evidence="3" type="ORF">NF867_11085</name>
</gene>
<feature type="signal peptide" evidence="1">
    <location>
        <begin position="1"/>
        <end position="19"/>
    </location>
</feature>
<protein>
    <submittedName>
        <fullName evidence="3">PorT family protein</fullName>
    </submittedName>
</protein>
<evidence type="ECO:0000313" key="4">
    <source>
        <dbReference type="Proteomes" id="UP001155182"/>
    </source>
</evidence>
<evidence type="ECO:0000259" key="2">
    <source>
        <dbReference type="Pfam" id="PF13568"/>
    </source>
</evidence>
<dbReference type="EMBL" id="JAMWYS010000036">
    <property type="protein sequence ID" value="MCO4293410.1"/>
    <property type="molecule type" value="Genomic_DNA"/>
</dbReference>
<keyword evidence="4" id="KW-1185">Reference proteome</keyword>
<sequence length="198" mass="21601">MKKLLMAVVTAFIAFSANAQKLDFGIKGGVNFANASDIKFTGGLNESYKQTADGVTGYHFGVWAEIGSSSISFQPELLYSRKGFKATDEIGQESNVQLNYLDIPLLAKIKPLPMLHIVAGPQVSIKLADKITGPSDFTDALNQESFKNGDWGAILGAGVSLSNFQIDARYVWGLSKVTSDNLEFKNQMFQISLAYKLF</sequence>
<dbReference type="InterPro" id="IPR025665">
    <property type="entry name" value="Beta-barrel_OMP_2"/>
</dbReference>